<dbReference type="Proteomes" id="UP000770661">
    <property type="component" value="Unassembled WGS sequence"/>
</dbReference>
<accession>A0A8J4XU63</accession>
<dbReference type="EMBL" id="JACEEZ010023006">
    <property type="protein sequence ID" value="KAG0711794.1"/>
    <property type="molecule type" value="Genomic_DNA"/>
</dbReference>
<protein>
    <submittedName>
        <fullName evidence="1">Uncharacterized protein</fullName>
    </submittedName>
</protein>
<proteinExistence type="predicted"/>
<evidence type="ECO:0000313" key="1">
    <source>
        <dbReference type="EMBL" id="KAG0711794.1"/>
    </source>
</evidence>
<keyword evidence="2" id="KW-1185">Reference proteome</keyword>
<gene>
    <name evidence="1" type="ORF">GWK47_019850</name>
</gene>
<name>A0A8J4XU63_CHIOP</name>
<organism evidence="1 2">
    <name type="scientific">Chionoecetes opilio</name>
    <name type="common">Atlantic snow crab</name>
    <name type="synonym">Cancer opilio</name>
    <dbReference type="NCBI Taxonomy" id="41210"/>
    <lineage>
        <taxon>Eukaryota</taxon>
        <taxon>Metazoa</taxon>
        <taxon>Ecdysozoa</taxon>
        <taxon>Arthropoda</taxon>
        <taxon>Crustacea</taxon>
        <taxon>Multicrustacea</taxon>
        <taxon>Malacostraca</taxon>
        <taxon>Eumalacostraca</taxon>
        <taxon>Eucarida</taxon>
        <taxon>Decapoda</taxon>
        <taxon>Pleocyemata</taxon>
        <taxon>Brachyura</taxon>
        <taxon>Eubrachyura</taxon>
        <taxon>Majoidea</taxon>
        <taxon>Majidae</taxon>
        <taxon>Chionoecetes</taxon>
    </lineage>
</organism>
<sequence>MDCCQLGCRPLCQKKVLPGFQVQIEDHSDRIICQYKIWAGAGPPKFEMVCRHKPKRGPDSKTKNQSGFYRSQPMEPAISIGLGNIKIRRDISGPGHKLPPHIKSAKKCPLKKSWRNAAISSPYSLKDLSCLSSIMPKSRGFSEQEKLRTLYQMGVSQNLQSPLHHRGRGFRMRFRDLCVGTGFFAKVSAGGWTPEVQQAVRRKLVYENTDEVAGKGFLPWLEKNL</sequence>
<evidence type="ECO:0000313" key="2">
    <source>
        <dbReference type="Proteomes" id="UP000770661"/>
    </source>
</evidence>
<comment type="caution">
    <text evidence="1">The sequence shown here is derived from an EMBL/GenBank/DDBJ whole genome shotgun (WGS) entry which is preliminary data.</text>
</comment>
<dbReference type="AlphaFoldDB" id="A0A8J4XU63"/>
<reference evidence="1" key="1">
    <citation type="submission" date="2020-07" db="EMBL/GenBank/DDBJ databases">
        <title>The High-quality genome of the commercially important snow crab, Chionoecetes opilio.</title>
        <authorList>
            <person name="Jeong J.-H."/>
            <person name="Ryu S."/>
        </authorList>
    </citation>
    <scope>NUCLEOTIDE SEQUENCE</scope>
    <source>
        <strain evidence="1">MADBK_172401_WGS</strain>
        <tissue evidence="1">Digestive gland</tissue>
    </source>
</reference>